<dbReference type="GO" id="GO:0016787">
    <property type="term" value="F:hydrolase activity"/>
    <property type="evidence" value="ECO:0007669"/>
    <property type="project" value="UniProtKB-KW"/>
</dbReference>
<dbReference type="RefSeq" id="WP_211041164.1">
    <property type="nucleotide sequence ID" value="NZ_JAELVF020000001.1"/>
</dbReference>
<dbReference type="InterPro" id="IPR000073">
    <property type="entry name" value="AB_hydrolase_1"/>
</dbReference>
<dbReference type="Pfam" id="PF00561">
    <property type="entry name" value="Abhydrolase_1"/>
    <property type="match status" value="1"/>
</dbReference>
<gene>
    <name evidence="3" type="ORF">JGS22_012835</name>
</gene>
<comment type="caution">
    <text evidence="3">The sequence shown here is derived from an EMBL/GenBank/DDBJ whole genome shotgun (WGS) entry which is preliminary data.</text>
</comment>
<accession>A0A949N221</accession>
<name>A0A949N221_9ACTN</name>
<dbReference type="AlphaFoldDB" id="A0A949N221"/>
<reference evidence="3" key="1">
    <citation type="submission" date="2021-06" db="EMBL/GenBank/DDBJ databases">
        <title>Sequencing of actinobacteria type strains.</title>
        <authorList>
            <person name="Nguyen G.-S."/>
            <person name="Wentzel A."/>
        </authorList>
    </citation>
    <scope>NUCLEOTIDE SEQUENCE</scope>
    <source>
        <strain evidence="3">P38-E01</strain>
    </source>
</reference>
<dbReference type="SUPFAM" id="SSF53474">
    <property type="entry name" value="alpha/beta-Hydrolases"/>
    <property type="match status" value="1"/>
</dbReference>
<organism evidence="3 4">
    <name type="scientific">Streptomyces tardus</name>
    <dbReference type="NCBI Taxonomy" id="2780544"/>
    <lineage>
        <taxon>Bacteria</taxon>
        <taxon>Bacillati</taxon>
        <taxon>Actinomycetota</taxon>
        <taxon>Actinomycetes</taxon>
        <taxon>Kitasatosporales</taxon>
        <taxon>Streptomycetaceae</taxon>
        <taxon>Streptomyces</taxon>
    </lineage>
</organism>
<feature type="region of interest" description="Disordered" evidence="1">
    <location>
        <begin position="306"/>
        <end position="350"/>
    </location>
</feature>
<dbReference type="InterPro" id="IPR050471">
    <property type="entry name" value="AB_hydrolase"/>
</dbReference>
<dbReference type="Gene3D" id="3.40.50.1820">
    <property type="entry name" value="alpha/beta hydrolase"/>
    <property type="match status" value="1"/>
</dbReference>
<feature type="domain" description="AB hydrolase-1" evidence="2">
    <location>
        <begin position="42"/>
        <end position="290"/>
    </location>
</feature>
<keyword evidence="3" id="KW-0378">Hydrolase</keyword>
<dbReference type="PANTHER" id="PTHR43433:SF5">
    <property type="entry name" value="AB HYDROLASE-1 DOMAIN-CONTAINING PROTEIN"/>
    <property type="match status" value="1"/>
</dbReference>
<protein>
    <submittedName>
        <fullName evidence="3">Alpha/beta hydrolase</fullName>
    </submittedName>
</protein>
<dbReference type="PRINTS" id="PR00111">
    <property type="entry name" value="ABHYDROLASE"/>
</dbReference>
<evidence type="ECO:0000259" key="2">
    <source>
        <dbReference type="Pfam" id="PF00561"/>
    </source>
</evidence>
<dbReference type="Proteomes" id="UP000694501">
    <property type="component" value="Unassembled WGS sequence"/>
</dbReference>
<evidence type="ECO:0000313" key="3">
    <source>
        <dbReference type="EMBL" id="MBU7598475.1"/>
    </source>
</evidence>
<keyword evidence="4" id="KW-1185">Reference proteome</keyword>
<evidence type="ECO:0000256" key="1">
    <source>
        <dbReference type="SAM" id="MobiDB-lite"/>
    </source>
</evidence>
<evidence type="ECO:0000313" key="4">
    <source>
        <dbReference type="Proteomes" id="UP000694501"/>
    </source>
</evidence>
<proteinExistence type="predicted"/>
<dbReference type="InterPro" id="IPR029058">
    <property type="entry name" value="AB_hydrolase_fold"/>
</dbReference>
<dbReference type="EMBL" id="JAELVF020000001">
    <property type="protein sequence ID" value="MBU7598475.1"/>
    <property type="molecule type" value="Genomic_DNA"/>
</dbReference>
<sequence length="350" mass="35839">MTRPHHVTQGPFAPPAPVRELEVASADGVELYVQVHGPEGGPAVVLAHGWTCSTAFWAPIVRSLVAEGHRVVVYDQRGHGLTTAGLEGRPTGYSPATLADDLCAVLDATLEPGEQAVIGGHSMGGMTIMAAAGRAQLQEHAAALMLCSTGARSLPGTSSVIPMPGARARELAHRATLGAGAPFGPITPLSKALIRYVTMGAGVGPEARDAAVRIVHSAPRRPRAAWGRVLSGLDLHAKLRDLDVPTAVVHGTHDRLTPFAHAVHLAENLPHLTELHKLSGLGHMTPMEAPEAVAGVLRKLAAAHLTAPAAPADTSATEPSSTKPSSTKPSSTKPPGGASAGGASVSEEAA</sequence>
<dbReference type="PANTHER" id="PTHR43433">
    <property type="entry name" value="HYDROLASE, ALPHA/BETA FOLD FAMILY PROTEIN"/>
    <property type="match status" value="1"/>
</dbReference>